<dbReference type="SMART" id="SM00563">
    <property type="entry name" value="PlsC"/>
    <property type="match status" value="1"/>
</dbReference>
<dbReference type="KEGG" id="aas:Aasi_1051"/>
<comment type="pathway">
    <text evidence="1">Lipid metabolism.</text>
</comment>
<keyword evidence="3" id="KW-0012">Acyltransferase</keyword>
<dbReference type="PANTHER" id="PTHR10434:SF9">
    <property type="entry name" value="PHOSPHOLIPID_GLYCEROL ACYLTRANSFERASE DOMAIN-CONTAINING PROTEIN"/>
    <property type="match status" value="1"/>
</dbReference>
<proteinExistence type="predicted"/>
<dbReference type="GO" id="GO:0006654">
    <property type="term" value="P:phosphatidic acid biosynthetic process"/>
    <property type="evidence" value="ECO:0007669"/>
    <property type="project" value="TreeGrafter"/>
</dbReference>
<dbReference type="Proteomes" id="UP000001227">
    <property type="component" value="Chromosome"/>
</dbReference>
<feature type="domain" description="Phospholipid/glycerol acyltransferase" evidence="4">
    <location>
        <begin position="32"/>
        <end position="148"/>
    </location>
</feature>
<dbReference type="EMBL" id="CP001102">
    <property type="protein sequence ID" value="ACE06399.1"/>
    <property type="molecule type" value="Genomic_DNA"/>
</dbReference>
<dbReference type="eggNOG" id="COG0204">
    <property type="taxonomic scope" value="Bacteria"/>
</dbReference>
<dbReference type="AlphaFoldDB" id="B3ET47"/>
<dbReference type="STRING" id="452471.Aasi_1051"/>
<keyword evidence="2" id="KW-0808">Transferase</keyword>
<evidence type="ECO:0000313" key="5">
    <source>
        <dbReference type="EMBL" id="ACE06399.1"/>
    </source>
</evidence>
<dbReference type="OrthoDB" id="9796839at2"/>
<protein>
    <recommendedName>
        <fullName evidence="4">Phospholipid/glycerol acyltransferase domain-containing protein</fullName>
    </recommendedName>
</protein>
<dbReference type="HOGENOM" id="CLU_099447_0_0_10"/>
<evidence type="ECO:0000313" key="6">
    <source>
        <dbReference type="Proteomes" id="UP000001227"/>
    </source>
</evidence>
<name>B3ET47_AMOA5</name>
<gene>
    <name evidence="5" type="ordered locus">Aasi_1051</name>
</gene>
<evidence type="ECO:0000259" key="4">
    <source>
        <dbReference type="SMART" id="SM00563"/>
    </source>
</evidence>
<dbReference type="RefSeq" id="WP_012473160.1">
    <property type="nucleotide sequence ID" value="NC_010830.1"/>
</dbReference>
<dbReference type="SUPFAM" id="SSF69593">
    <property type="entry name" value="Glycerol-3-phosphate (1)-acyltransferase"/>
    <property type="match status" value="1"/>
</dbReference>
<accession>B3ET47</accession>
<evidence type="ECO:0000256" key="2">
    <source>
        <dbReference type="ARBA" id="ARBA00022679"/>
    </source>
</evidence>
<reference evidence="5 6" key="1">
    <citation type="journal article" date="2010" name="J. Bacteriol.">
        <title>The genome of the amoeba symbiont 'Candidatus Amoebophilus asiaticus' reveals common mechanisms for host cell interaction among amoeba-associated bacteria.</title>
        <authorList>
            <person name="Schmitz-Esser S."/>
            <person name="Tischler P."/>
            <person name="Arnold R."/>
            <person name="Montanaro J."/>
            <person name="Wagner M."/>
            <person name="Rattei T."/>
            <person name="Horn M."/>
        </authorList>
    </citation>
    <scope>NUCLEOTIDE SEQUENCE [LARGE SCALE GENOMIC DNA]</scope>
    <source>
        <strain evidence="5 6">5a2</strain>
    </source>
</reference>
<dbReference type="GO" id="GO:0003841">
    <property type="term" value="F:1-acylglycerol-3-phosphate O-acyltransferase activity"/>
    <property type="evidence" value="ECO:0007669"/>
    <property type="project" value="TreeGrafter"/>
</dbReference>
<dbReference type="PANTHER" id="PTHR10434">
    <property type="entry name" value="1-ACYL-SN-GLYCEROL-3-PHOSPHATE ACYLTRANSFERASE"/>
    <property type="match status" value="1"/>
</dbReference>
<organism evidence="5 6">
    <name type="scientific">Amoebophilus asiaticus (strain 5a2)</name>
    <dbReference type="NCBI Taxonomy" id="452471"/>
    <lineage>
        <taxon>Bacteria</taxon>
        <taxon>Pseudomonadati</taxon>
        <taxon>Bacteroidota</taxon>
        <taxon>Cytophagia</taxon>
        <taxon>Cytophagales</taxon>
        <taxon>Amoebophilaceae</taxon>
        <taxon>Candidatus Amoebophilus</taxon>
    </lineage>
</organism>
<dbReference type="InterPro" id="IPR002123">
    <property type="entry name" value="Plipid/glycerol_acylTrfase"/>
</dbReference>
<keyword evidence="6" id="KW-1185">Reference proteome</keyword>
<sequence>MKKILGAIFFHIFKWIGWKIVGDLPPGLDKAVMVVAPHTSNWDALYGMIGIVFIKNISAKFAVKKEAMFFPLGSILKRIGAIPIDRSLKSSTGSKVRQVDMLTEMFQKSKKLILVIAPEGTRKYAPRWKTGFYHIAMRAQVPIILGYLDYAKKEAGLGPVIYPTGNIEEDMEKIKAFFREKTGKYPHQGVR</sequence>
<evidence type="ECO:0000256" key="3">
    <source>
        <dbReference type="ARBA" id="ARBA00023315"/>
    </source>
</evidence>
<dbReference type="Pfam" id="PF01553">
    <property type="entry name" value="Acyltransferase"/>
    <property type="match status" value="1"/>
</dbReference>
<evidence type="ECO:0000256" key="1">
    <source>
        <dbReference type="ARBA" id="ARBA00005189"/>
    </source>
</evidence>